<dbReference type="InterPro" id="IPR021840">
    <property type="entry name" value="DUF3433"/>
</dbReference>
<dbReference type="RefSeq" id="XP_018689610.1">
    <property type="nucleotide sequence ID" value="XM_018840929.1"/>
</dbReference>
<protein>
    <submittedName>
        <fullName evidence="2">Uncharacterized protein</fullName>
    </submittedName>
</protein>
<dbReference type="Proteomes" id="UP000078343">
    <property type="component" value="Unassembled WGS sequence"/>
</dbReference>
<organism evidence="2 3">
    <name type="scientific">Fonsecaea erecta</name>
    <dbReference type="NCBI Taxonomy" id="1367422"/>
    <lineage>
        <taxon>Eukaryota</taxon>
        <taxon>Fungi</taxon>
        <taxon>Dikarya</taxon>
        <taxon>Ascomycota</taxon>
        <taxon>Pezizomycotina</taxon>
        <taxon>Eurotiomycetes</taxon>
        <taxon>Chaetothyriomycetidae</taxon>
        <taxon>Chaetothyriales</taxon>
        <taxon>Herpotrichiellaceae</taxon>
        <taxon>Fonsecaea</taxon>
    </lineage>
</organism>
<comment type="caution">
    <text evidence="2">The sequence shown here is derived from an EMBL/GenBank/DDBJ whole genome shotgun (WGS) entry which is preliminary data.</text>
</comment>
<evidence type="ECO:0000313" key="3">
    <source>
        <dbReference type="Proteomes" id="UP000078343"/>
    </source>
</evidence>
<gene>
    <name evidence="2" type="ORF">AYL99_09422</name>
</gene>
<proteinExistence type="predicted"/>
<dbReference type="PANTHER" id="PTHR37544">
    <property type="entry name" value="SPRAY-RELATED"/>
    <property type="match status" value="1"/>
</dbReference>
<accession>A0A178ZAL9</accession>
<feature type="transmembrane region" description="Helical" evidence="1">
    <location>
        <begin position="141"/>
        <end position="164"/>
    </location>
</feature>
<sequence length="179" mass="19984">MKKEVYQSSALQRRHDPVSLPVSAKPWADLTKFTVFSIPIILILSVKGIIKPGMVGAERFPAVLSTNLPVAFGWGATLPLMLLPQVMAFVLIGWWNNLDTFYSARQPWAGLMVPALVQKSLTFNYMDCRWRLWKALANRHYHIALLSIGSGLSFLLPVPTANILRLKAGSRQNDVLKGI</sequence>
<keyword evidence="3" id="KW-1185">Reference proteome</keyword>
<reference evidence="2 3" key="1">
    <citation type="submission" date="2016-04" db="EMBL/GenBank/DDBJ databases">
        <title>Draft genome of Fonsecaea erecta CBS 125763.</title>
        <authorList>
            <person name="Weiss V.A."/>
            <person name="Vicente V.A."/>
            <person name="Raittz R.T."/>
            <person name="Moreno L.F."/>
            <person name="De Souza E.M."/>
            <person name="Pedrosa F.O."/>
            <person name="Steffens M.B."/>
            <person name="Faoro H."/>
            <person name="Tadra-Sfeir M.Z."/>
            <person name="Najafzadeh M.J."/>
            <person name="Felipe M.S."/>
            <person name="Teixeira M."/>
            <person name="Sun J."/>
            <person name="Xi L."/>
            <person name="Gomes R."/>
            <person name="De Azevedo C.M."/>
            <person name="Salgado C.G."/>
            <person name="Da Silva M.B."/>
            <person name="Nascimento M.F."/>
            <person name="Queiroz-Telles F."/>
            <person name="Attili D.S."/>
            <person name="Gorbushina A."/>
        </authorList>
    </citation>
    <scope>NUCLEOTIDE SEQUENCE [LARGE SCALE GENOMIC DNA]</scope>
    <source>
        <strain evidence="2 3">CBS 125763</strain>
    </source>
</reference>
<evidence type="ECO:0000256" key="1">
    <source>
        <dbReference type="SAM" id="Phobius"/>
    </source>
</evidence>
<keyword evidence="1" id="KW-1133">Transmembrane helix</keyword>
<keyword evidence="1" id="KW-0812">Transmembrane</keyword>
<name>A0A178ZAL9_9EURO</name>
<dbReference type="AlphaFoldDB" id="A0A178ZAL9"/>
<dbReference type="OrthoDB" id="4694464at2759"/>
<evidence type="ECO:0000313" key="2">
    <source>
        <dbReference type="EMBL" id="OAP56243.1"/>
    </source>
</evidence>
<dbReference type="EMBL" id="LVYI01000009">
    <property type="protein sequence ID" value="OAP56243.1"/>
    <property type="molecule type" value="Genomic_DNA"/>
</dbReference>
<dbReference type="Pfam" id="PF11915">
    <property type="entry name" value="DUF3433"/>
    <property type="match status" value="1"/>
</dbReference>
<keyword evidence="1" id="KW-0472">Membrane</keyword>
<feature type="transmembrane region" description="Helical" evidence="1">
    <location>
        <begin position="71"/>
        <end position="95"/>
    </location>
</feature>
<feature type="transmembrane region" description="Helical" evidence="1">
    <location>
        <begin position="30"/>
        <end position="50"/>
    </location>
</feature>
<dbReference type="GeneID" id="30013590"/>